<reference evidence="3 4" key="1">
    <citation type="submission" date="2017-10" db="EMBL/GenBank/DDBJ databases">
        <title>Novel microbial diversity and functional potential in the marine mammal oral microbiome.</title>
        <authorList>
            <person name="Dudek N.K."/>
            <person name="Sun C.L."/>
            <person name="Burstein D."/>
            <person name="Kantor R.S."/>
            <person name="Aliaga Goltsman D.S."/>
            <person name="Bik E.M."/>
            <person name="Thomas B.C."/>
            <person name="Banfield J.F."/>
            <person name="Relman D.A."/>
        </authorList>
    </citation>
    <scope>NUCLEOTIDE SEQUENCE [LARGE SCALE GENOMIC DNA]</scope>
    <source>
        <strain evidence="3">DOLZORAL124_49_17</strain>
    </source>
</reference>
<sequence>MMMCRSLRSHNGFSLVKILLLFVMFALAILYYLPHINGTTLTVVNQIGDRVKGVVNDLKSKVILIKHSFSNSLDSLHVKVSRKLADLLDKLNLKKLSKQIKGVQDAWERDMSTLLEASRSRGFNVSEMQKMYDEYNAGERSWRRVESFYWDDMQAQTQKAVQKSFEHFLERPIGCSDFSQELKTIWEIGERFNEGSFSGYTEAKALSDTLYNPRSVDFVTELFEWLRVAGLYASPPGDWRNDWFIRQLITATATGENVTPDYPATIQMITSQVGNHEVYRILGDITIAEIYLNYNLLHASIQYYEDAISSLSAIARQKDARQPYSRSTLGIHMALGLLHERMCSNSDLASKEFKDVIAIARRLNLPCNQYNQAHYHLAVLNLQIRERSTIQPQFTQNKEPVSVTAEELLQEKPAASPSETADGVITGTIGDGQVGSRAMRPSTGTPDPGRKEHPLSGGTPPGPLVTPTPSDYYAPGEIILGTILPGKSQRRRERDIRLRPRQELGGSLKMETFKLEQLYDLGSIPEDAVREFELYLKCQSRGEDTVIARYVLSKYYGR</sequence>
<gene>
    <name evidence="3" type="ORF">CSB45_09870</name>
</gene>
<dbReference type="AlphaFoldDB" id="A0A2G6E3V9"/>
<feature type="region of interest" description="Disordered" evidence="1">
    <location>
        <begin position="410"/>
        <end position="471"/>
    </location>
</feature>
<proteinExistence type="predicted"/>
<evidence type="ECO:0000256" key="2">
    <source>
        <dbReference type="SAM" id="Phobius"/>
    </source>
</evidence>
<name>A0A2G6E3V9_9BACT</name>
<dbReference type="EMBL" id="PDPS01000031">
    <property type="protein sequence ID" value="PID56740.1"/>
    <property type="molecule type" value="Genomic_DNA"/>
</dbReference>
<organism evidence="3 4">
    <name type="scientific">candidate division KSB3 bacterium</name>
    <dbReference type="NCBI Taxonomy" id="2044937"/>
    <lineage>
        <taxon>Bacteria</taxon>
        <taxon>candidate division KSB3</taxon>
    </lineage>
</organism>
<keyword evidence="2" id="KW-0812">Transmembrane</keyword>
<comment type="caution">
    <text evidence="3">The sequence shown here is derived from an EMBL/GenBank/DDBJ whole genome shotgun (WGS) entry which is preliminary data.</text>
</comment>
<dbReference type="Proteomes" id="UP000229740">
    <property type="component" value="Unassembled WGS sequence"/>
</dbReference>
<evidence type="ECO:0000313" key="4">
    <source>
        <dbReference type="Proteomes" id="UP000229740"/>
    </source>
</evidence>
<keyword evidence="2" id="KW-1133">Transmembrane helix</keyword>
<evidence type="ECO:0000256" key="1">
    <source>
        <dbReference type="SAM" id="MobiDB-lite"/>
    </source>
</evidence>
<keyword evidence="2" id="KW-0472">Membrane</keyword>
<evidence type="ECO:0000313" key="3">
    <source>
        <dbReference type="EMBL" id="PID56740.1"/>
    </source>
</evidence>
<accession>A0A2G6E3V9</accession>
<feature type="transmembrane region" description="Helical" evidence="2">
    <location>
        <begin position="12"/>
        <end position="33"/>
    </location>
</feature>
<protein>
    <submittedName>
        <fullName evidence="3">Uncharacterized protein</fullName>
    </submittedName>
</protein>